<feature type="domain" description="DUF7035" evidence="5">
    <location>
        <begin position="659"/>
        <end position="788"/>
    </location>
</feature>
<dbReference type="EMBL" id="LODT01000037">
    <property type="protein sequence ID" value="KYQ90018.1"/>
    <property type="molecule type" value="Genomic_DNA"/>
</dbReference>
<dbReference type="PANTHER" id="PTHR31378:SF29">
    <property type="entry name" value="EGF-LIKE DOMAIN-CONTAINING PROTEIN-RELATED"/>
    <property type="match status" value="1"/>
</dbReference>
<organism evidence="8 9">
    <name type="scientific">Tieghemostelium lacteum</name>
    <name type="common">Slime mold</name>
    <name type="synonym">Dictyostelium lacteum</name>
    <dbReference type="NCBI Taxonomy" id="361077"/>
    <lineage>
        <taxon>Eukaryota</taxon>
        <taxon>Amoebozoa</taxon>
        <taxon>Evosea</taxon>
        <taxon>Eumycetozoa</taxon>
        <taxon>Dictyostelia</taxon>
        <taxon>Dictyosteliales</taxon>
        <taxon>Raperosteliaceae</taxon>
        <taxon>Tieghemostelium</taxon>
    </lineage>
</organism>
<dbReference type="Proteomes" id="UP000076078">
    <property type="component" value="Unassembled WGS sequence"/>
</dbReference>
<dbReference type="Pfam" id="PF23034">
    <property type="entry name" value="DUF7035"/>
    <property type="match status" value="1"/>
</dbReference>
<keyword evidence="1" id="KW-0472">Membrane</keyword>
<accession>A0A151Z7W1</accession>
<evidence type="ECO:0000259" key="6">
    <source>
        <dbReference type="Pfam" id="PF24893"/>
    </source>
</evidence>
<proteinExistence type="predicted"/>
<dbReference type="InterPro" id="IPR057709">
    <property type="entry name" value="DUF7949"/>
</dbReference>
<keyword evidence="1" id="KW-0812">Transmembrane</keyword>
<evidence type="ECO:0000256" key="1">
    <source>
        <dbReference type="SAM" id="Phobius"/>
    </source>
</evidence>
<evidence type="ECO:0000259" key="7">
    <source>
        <dbReference type="Pfam" id="PF25820"/>
    </source>
</evidence>
<evidence type="ECO:0000313" key="9">
    <source>
        <dbReference type="Proteomes" id="UP000076078"/>
    </source>
</evidence>
<feature type="signal peptide" evidence="2">
    <location>
        <begin position="1"/>
        <end position="21"/>
    </location>
</feature>
<feature type="domain" description="ComC supersandwich" evidence="3">
    <location>
        <begin position="1093"/>
        <end position="1289"/>
    </location>
</feature>
<evidence type="ECO:0000256" key="2">
    <source>
        <dbReference type="SAM" id="SignalP"/>
    </source>
</evidence>
<keyword evidence="1" id="KW-1133">Transmembrane helix</keyword>
<dbReference type="Pfam" id="PF22933">
    <property type="entry name" value="ComC_SSD"/>
    <property type="match status" value="1"/>
</dbReference>
<keyword evidence="9" id="KW-1185">Reference proteome</keyword>
<feature type="domain" description="DUF7034" evidence="4">
    <location>
        <begin position="796"/>
        <end position="916"/>
    </location>
</feature>
<feature type="domain" description="DUF7743" evidence="6">
    <location>
        <begin position="424"/>
        <end position="518"/>
    </location>
</feature>
<feature type="domain" description="DUF7949" evidence="7">
    <location>
        <begin position="1027"/>
        <end position="1061"/>
    </location>
</feature>
<protein>
    <submittedName>
        <fullName evidence="8">EGF-like domain-containing protein</fullName>
    </submittedName>
</protein>
<evidence type="ECO:0000259" key="3">
    <source>
        <dbReference type="Pfam" id="PF22933"/>
    </source>
</evidence>
<reference evidence="8 9" key="1">
    <citation type="submission" date="2015-12" db="EMBL/GenBank/DDBJ databases">
        <title>Dictyostelia acquired genes for synthesis and detection of signals that induce cell-type specialization by lateral gene transfer from prokaryotes.</title>
        <authorList>
            <person name="Gloeckner G."/>
            <person name="Schaap P."/>
        </authorList>
    </citation>
    <scope>NUCLEOTIDE SEQUENCE [LARGE SCALE GENOMIC DNA]</scope>
    <source>
        <strain evidence="8 9">TK</strain>
    </source>
</reference>
<dbReference type="PANTHER" id="PTHR31378">
    <property type="entry name" value="EGF-LIKE DOMAIN-CONTAINING PROTEIN-RELATED-RELATED"/>
    <property type="match status" value="1"/>
</dbReference>
<dbReference type="InterPro" id="IPR054484">
    <property type="entry name" value="ComC_SSD"/>
</dbReference>
<dbReference type="Pfam" id="PF25820">
    <property type="entry name" value="DUF7949"/>
    <property type="match status" value="1"/>
</dbReference>
<evidence type="ECO:0000259" key="5">
    <source>
        <dbReference type="Pfam" id="PF23034"/>
    </source>
</evidence>
<name>A0A151Z7W1_TIELA</name>
<gene>
    <name evidence="8" type="ORF">DLAC_08594</name>
</gene>
<dbReference type="InParanoid" id="A0A151Z7W1"/>
<comment type="caution">
    <text evidence="8">The sequence shown here is derived from an EMBL/GenBank/DDBJ whole genome shotgun (WGS) entry which is preliminary data.</text>
</comment>
<dbReference type="InterPro" id="IPR056645">
    <property type="entry name" value="DUF7743"/>
</dbReference>
<dbReference type="Pfam" id="PF24893">
    <property type="entry name" value="DUF7743"/>
    <property type="match status" value="1"/>
</dbReference>
<sequence length="1363" mass="151760">MKYLLFYICILYLCTIRLSESYILEADLTNPYDNDFYGGPPSIPFCTFTYKVILKDVDNSGMISYINLVPGSIVEAKFVALGNNLIGIDFSAQFNVGTNGTFAIAPIVGANIPITTYDCQSVPPPQLLNPSELSFQGPINLDNEYSLLLKLNLTKRTNWYSVKTSDPYQCNTGSFLGYQNLIIICSLKSINPVTSTGTLPPNIDFIISNSYVSINAPVKTFLKNVIQSSTPVITEAGYYSQSATFMVDFYYQIKIENYPSIVEVVLVNNSQSSGSIPAYTHLVYGNPNNREIIYTIPGTAAAAREVFYTYQAYYVSSNLNGTFYENSLFEFPINLKPPIGDSIDPNQFDIFPQYPDNYELHIFIFNSTEYKAAAQLNSFTNPGFKYGVMNGTYGIADVLSSGYSGSFWFEYYPYALNPITPEVAPPIITSSFSILPLNGMKMLVVINIQDDTPGFYRMDIGPYISIMLYDLVSGDQYAGTYQKLIDYSKFNSFKNYIEYYDIAGNKGVISGDLLDFKYPFVVPHFNNYVGLYGAMKISTIRFMIGGGKSNVIDLSEVGCQNRLYVNFTYPQKTMVVRLVLNPLVDAESLNQQSESDDVYYGYWDDKANMFAIDFQIQARAFTGIVPYFIYYPDLYFYSHELQYMGFDDSSQLYVHSEYADRMPPVVTKVTASPSNTVLITVDSRISWIFTIEDPYNGFKSGIVKIRSNVTPTFYTFNLISNGQKLDNYTIGIDLKAPCTSEQFFIHYMELEDTSGVISKYTSSKPSEGISPLLKVMDSDQLMISTICQFSSDTSPPSLVSYLQSVTTMDVLSNNREVTMYFILEDPSGLSSSNLPECYAQGVLLEQVIVRAEMVNQSQTQGTYVCNLQFPYGFGHAGSKIILSIHGFYDSVLNGGGLSSIMLSTLDPPGYITITKNQDIAPIIESTSPLSNMGGFITINGRNFQTSCQFNDIVVQVAYEKRLPIIMNFTIESYFNTIMYFNLPLQNKPEIWLLLYCPSTGATTRNVFQVKTYTAQPIPTSPAPNKPCPGTPACGGSSNGMCNTYGRCICIDPWFGADCLSRNIIRPPTINTTNPDIGNDFNSTLPDGETVSLKTLISLLALKELKPDGTIENEFNFTSWVYTNTTGLSTVSQEYTYKTNVTSNGLVTTVQATIQYYSQKTTIFFAGEKLDLLPSSLKYKIDISKYAYISKLNTLQLVMLASLQSTSNQQSCSLQETGDIDEDSEYVKLQIDTHSLYGRFIKRGIIDNRIQSVSNSISSQQTGTESISFIYINIPNFQSNAILDPDFSVLIDTTPASDKSQSTCSSDQTTDQGLTKSQLAGIIIGAVGFTIVAVVSITYILYKKKMSIINLAKLTNKLKGMNNK</sequence>
<dbReference type="InterPro" id="IPR055463">
    <property type="entry name" value="DUF7035"/>
</dbReference>
<evidence type="ECO:0000313" key="8">
    <source>
        <dbReference type="EMBL" id="KYQ90018.1"/>
    </source>
</evidence>
<dbReference type="InterPro" id="IPR055462">
    <property type="entry name" value="DUF7034"/>
</dbReference>
<keyword evidence="2" id="KW-0732">Signal</keyword>
<feature type="chain" id="PRO_5007593017" evidence="2">
    <location>
        <begin position="22"/>
        <end position="1363"/>
    </location>
</feature>
<evidence type="ECO:0000259" key="4">
    <source>
        <dbReference type="Pfam" id="PF23033"/>
    </source>
</evidence>
<feature type="transmembrane region" description="Helical" evidence="1">
    <location>
        <begin position="1318"/>
        <end position="1341"/>
    </location>
</feature>
<dbReference type="Pfam" id="PF23033">
    <property type="entry name" value="DUF7034"/>
    <property type="match status" value="1"/>
</dbReference>